<keyword evidence="3 9" id="KW-0963">Cytoplasm</keyword>
<dbReference type="PIRSF" id="PIRSF005499">
    <property type="entry name" value="PNPase"/>
    <property type="match status" value="1"/>
</dbReference>
<protein>
    <recommendedName>
        <fullName evidence="9">Polyribonucleotide nucleotidyltransferase</fullName>
        <ecNumber evidence="9">2.7.7.8</ecNumber>
    </recommendedName>
    <alternativeName>
        <fullName evidence="9">Polynucleotide phosphorylase</fullName>
        <shortName evidence="9">PNPase</shortName>
    </alternativeName>
</protein>
<dbReference type="Gene3D" id="2.40.50.140">
    <property type="entry name" value="Nucleic acid-binding proteins"/>
    <property type="match status" value="1"/>
</dbReference>
<name>A0A1S7LLJ3_MAGMO</name>
<dbReference type="FunFam" id="3.30.230.70:FF:000001">
    <property type="entry name" value="Polyribonucleotide nucleotidyltransferase"/>
    <property type="match status" value="1"/>
</dbReference>
<dbReference type="PROSITE" id="PS50126">
    <property type="entry name" value="S1"/>
    <property type="match status" value="1"/>
</dbReference>
<gene>
    <name evidence="9 11" type="primary">pnp</name>
    <name evidence="11" type="ORF">MAGMO_3607</name>
</gene>
<feature type="binding site" evidence="9">
    <location>
        <position position="489"/>
    </location>
    <ligand>
        <name>Mg(2+)</name>
        <dbReference type="ChEBI" id="CHEBI:18420"/>
    </ligand>
</feature>
<sequence length="701" mass="75698">MFDIHRKSVQFGGQTLTLETGKMARQADGAVVVTYGETMVLVTAVAEKSVRPGQDFFPLGVHYQEKFWSAGKIPGGFIKRETRPSEKEVLTSRLIDRPLRPLFPKGFQNDTQVVATVISFDPGHSSDIAAMIGASAALSISGLPFDGPIAGARVGFIDDKPVLNPNPEQMEQSRLDLVVAGTSDAVTMVESQVDFLSEEQMLDCVMFAHESFQPVIKAIEELAAECGKPRWEVTPPQVDEALLAEMTSQFGGRIADAYAIADKMERYGAVDTLKAEAVEALGQAEVDGAKVDRSGDVRSIFKKLESQTLRQNVLKGTRVDGRGLTDVRPITCEVGVLPRVHGTALFTRGETQALAAITLGTARDEQIVETLAGEYRDRFYLNYTFPPFCVGETGRLGAPGRREIGHGKLASRALAAVIPSAEEFPYTMRVISEILESNGSSSMATVCGSVLAMQDAGVPIKAPVAGIAMGLVKEGEEFAVLSDILGDEDHLGDMDFKVAGNADGITALQMDIKITGINREIMAKALDQSRAGILHILGEMGKSMTTHRDSLSAHAPRIHSMKIHPDKIREVIGSGGKVIRGITEETGCQIDIEDDGSIRVASSDQASAEEAIKIIKSIVAEVEKGQIYEGKVVRITDFGAFVNILPNKDGLVHISQLANRRVQSVTDVVKEGEMVKVVVLDIDRQGRVKLSMKELPENAES</sequence>
<keyword evidence="4 9" id="KW-0808">Transferase</keyword>
<dbReference type="Gene3D" id="3.30.230.70">
    <property type="entry name" value="GHMP Kinase, N-terminal domain"/>
    <property type="match status" value="2"/>
</dbReference>
<evidence type="ECO:0000256" key="3">
    <source>
        <dbReference type="ARBA" id="ARBA00022490"/>
    </source>
</evidence>
<evidence type="ECO:0000256" key="1">
    <source>
        <dbReference type="ARBA" id="ARBA00004496"/>
    </source>
</evidence>
<evidence type="ECO:0000256" key="7">
    <source>
        <dbReference type="ARBA" id="ARBA00022842"/>
    </source>
</evidence>
<dbReference type="InterPro" id="IPR020568">
    <property type="entry name" value="Ribosomal_Su5_D2-typ_SF"/>
</dbReference>
<evidence type="ECO:0000259" key="10">
    <source>
        <dbReference type="PROSITE" id="PS50126"/>
    </source>
</evidence>
<keyword evidence="5 9" id="KW-0548">Nucleotidyltransferase</keyword>
<dbReference type="GO" id="GO:0003723">
    <property type="term" value="F:RNA binding"/>
    <property type="evidence" value="ECO:0007669"/>
    <property type="project" value="UniProtKB-UniRule"/>
</dbReference>
<organism evidence="11">
    <name type="scientific">Magnetococcus massalia (strain MO-1)</name>
    <dbReference type="NCBI Taxonomy" id="451514"/>
    <lineage>
        <taxon>Bacteria</taxon>
        <taxon>Pseudomonadati</taxon>
        <taxon>Pseudomonadota</taxon>
        <taxon>Magnetococcia</taxon>
        <taxon>Magnetococcales</taxon>
        <taxon>Magnetococcaceae</taxon>
        <taxon>Magnetococcus</taxon>
    </lineage>
</organism>
<dbReference type="NCBIfam" id="TIGR03591">
    <property type="entry name" value="polynuc_phos"/>
    <property type="match status" value="1"/>
</dbReference>
<dbReference type="InterPro" id="IPR004087">
    <property type="entry name" value="KH_dom"/>
</dbReference>
<dbReference type="GO" id="GO:0000175">
    <property type="term" value="F:3'-5'-RNA exonuclease activity"/>
    <property type="evidence" value="ECO:0007669"/>
    <property type="project" value="TreeGrafter"/>
</dbReference>
<dbReference type="CDD" id="cd11363">
    <property type="entry name" value="RNase_PH_PNPase_1"/>
    <property type="match status" value="1"/>
</dbReference>
<dbReference type="AlphaFoldDB" id="A0A1S7LLJ3"/>
<dbReference type="Pfam" id="PF01138">
    <property type="entry name" value="RNase_PH"/>
    <property type="match status" value="2"/>
</dbReference>
<feature type="binding site" evidence="9">
    <location>
        <position position="495"/>
    </location>
    <ligand>
        <name>Mg(2+)</name>
        <dbReference type="ChEBI" id="CHEBI:18420"/>
    </ligand>
</feature>
<proteinExistence type="inferred from homology"/>
<evidence type="ECO:0000313" key="11">
    <source>
        <dbReference type="EMBL" id="CRH07740.1"/>
    </source>
</evidence>
<dbReference type="PROSITE" id="PS50084">
    <property type="entry name" value="KH_TYPE_1"/>
    <property type="match status" value="1"/>
</dbReference>
<evidence type="ECO:0000256" key="8">
    <source>
        <dbReference type="ARBA" id="ARBA00022884"/>
    </source>
</evidence>
<evidence type="ECO:0000256" key="5">
    <source>
        <dbReference type="ARBA" id="ARBA00022695"/>
    </source>
</evidence>
<keyword evidence="7 9" id="KW-0460">Magnesium</keyword>
<dbReference type="InterPro" id="IPR036612">
    <property type="entry name" value="KH_dom_type_1_sf"/>
</dbReference>
<dbReference type="InterPro" id="IPR027408">
    <property type="entry name" value="PNPase/RNase_PH_dom_sf"/>
</dbReference>
<feature type="domain" description="S1 motif" evidence="10">
    <location>
        <begin position="625"/>
        <end position="693"/>
    </location>
</feature>
<dbReference type="Pfam" id="PF00575">
    <property type="entry name" value="S1"/>
    <property type="match status" value="1"/>
</dbReference>
<dbReference type="GO" id="GO:0004654">
    <property type="term" value="F:polyribonucleotide nucleotidyltransferase activity"/>
    <property type="evidence" value="ECO:0007669"/>
    <property type="project" value="UniProtKB-UniRule"/>
</dbReference>
<comment type="subcellular location">
    <subcellularLocation>
        <location evidence="1 9">Cytoplasm</location>
    </subcellularLocation>
</comment>
<dbReference type="HAMAP" id="MF_01595">
    <property type="entry name" value="PNPase"/>
    <property type="match status" value="1"/>
</dbReference>
<dbReference type="InterPro" id="IPR001247">
    <property type="entry name" value="ExoRNase_PH_dom1"/>
</dbReference>
<dbReference type="NCBIfam" id="NF008805">
    <property type="entry name" value="PRK11824.1"/>
    <property type="match status" value="1"/>
</dbReference>
<dbReference type="InterPro" id="IPR015847">
    <property type="entry name" value="ExoRNase_PH_dom2"/>
</dbReference>
<dbReference type="SUPFAM" id="SSF46915">
    <property type="entry name" value="Polynucleotide phosphorylase/guanosine pentaphosphate synthase (PNPase/GPSI), domain 3"/>
    <property type="match status" value="1"/>
</dbReference>
<dbReference type="Pfam" id="PF03726">
    <property type="entry name" value="PNPase"/>
    <property type="match status" value="1"/>
</dbReference>
<reference evidence="11" key="1">
    <citation type="submission" date="2015-04" db="EMBL/GenBank/DDBJ databases">
        <authorList>
            <person name="Syromyatnikov M.Y."/>
            <person name="Popov V.N."/>
        </authorList>
    </citation>
    <scope>NUCLEOTIDE SEQUENCE</scope>
    <source>
        <strain evidence="11">MO-1</strain>
    </source>
</reference>
<dbReference type="PANTHER" id="PTHR11252">
    <property type="entry name" value="POLYRIBONUCLEOTIDE NUCLEOTIDYLTRANSFERASE"/>
    <property type="match status" value="1"/>
</dbReference>
<comment type="function">
    <text evidence="9">Involved in mRNA degradation. Catalyzes the phosphorolysis of single-stranded polyribonucleotides processively in the 3'- to 5'-direction.</text>
</comment>
<dbReference type="FunFam" id="2.40.50.140:FF:000023">
    <property type="entry name" value="Polyribonucleotide nucleotidyltransferase"/>
    <property type="match status" value="1"/>
</dbReference>
<dbReference type="SUPFAM" id="SSF55666">
    <property type="entry name" value="Ribonuclease PH domain 2-like"/>
    <property type="match status" value="2"/>
</dbReference>
<dbReference type="FunFam" id="3.30.230.70:FF:000002">
    <property type="entry name" value="Polyribonucleotide nucleotidyltransferase"/>
    <property type="match status" value="1"/>
</dbReference>
<dbReference type="SUPFAM" id="SSF54791">
    <property type="entry name" value="Eukaryotic type KH-domain (KH-domain type I)"/>
    <property type="match status" value="1"/>
</dbReference>
<dbReference type="CDD" id="cd04472">
    <property type="entry name" value="S1_PNPase"/>
    <property type="match status" value="1"/>
</dbReference>
<evidence type="ECO:0000256" key="2">
    <source>
        <dbReference type="ARBA" id="ARBA00007404"/>
    </source>
</evidence>
<dbReference type="PANTHER" id="PTHR11252:SF0">
    <property type="entry name" value="POLYRIBONUCLEOTIDE NUCLEOTIDYLTRANSFERASE 1, MITOCHONDRIAL"/>
    <property type="match status" value="1"/>
</dbReference>
<comment type="catalytic activity">
    <reaction evidence="9">
        <text>RNA(n+1) + phosphate = RNA(n) + a ribonucleoside 5'-diphosphate</text>
        <dbReference type="Rhea" id="RHEA:22096"/>
        <dbReference type="Rhea" id="RHEA-COMP:14527"/>
        <dbReference type="Rhea" id="RHEA-COMP:17342"/>
        <dbReference type="ChEBI" id="CHEBI:43474"/>
        <dbReference type="ChEBI" id="CHEBI:57930"/>
        <dbReference type="ChEBI" id="CHEBI:140395"/>
        <dbReference type="EC" id="2.7.7.8"/>
    </reaction>
</comment>
<dbReference type="SMART" id="SM00322">
    <property type="entry name" value="KH"/>
    <property type="match status" value="1"/>
</dbReference>
<dbReference type="InterPro" id="IPR003029">
    <property type="entry name" value="S1_domain"/>
</dbReference>
<dbReference type="InterPro" id="IPR004088">
    <property type="entry name" value="KH_dom_type_1"/>
</dbReference>
<dbReference type="Gene3D" id="3.30.1370.10">
    <property type="entry name" value="K Homology domain, type 1"/>
    <property type="match status" value="1"/>
</dbReference>
<evidence type="ECO:0000256" key="9">
    <source>
        <dbReference type="HAMAP-Rule" id="MF_01595"/>
    </source>
</evidence>
<evidence type="ECO:0000256" key="4">
    <source>
        <dbReference type="ARBA" id="ARBA00022679"/>
    </source>
</evidence>
<dbReference type="CDD" id="cd02393">
    <property type="entry name" value="KH-I_PNPase"/>
    <property type="match status" value="1"/>
</dbReference>
<keyword evidence="8 9" id="KW-0694">RNA-binding</keyword>
<dbReference type="SUPFAM" id="SSF50249">
    <property type="entry name" value="Nucleic acid-binding proteins"/>
    <property type="match status" value="1"/>
</dbReference>
<dbReference type="InterPro" id="IPR012162">
    <property type="entry name" value="PNPase"/>
</dbReference>
<dbReference type="InterPro" id="IPR012340">
    <property type="entry name" value="NA-bd_OB-fold"/>
</dbReference>
<dbReference type="SMART" id="SM00316">
    <property type="entry name" value="S1"/>
    <property type="match status" value="1"/>
</dbReference>
<dbReference type="GO" id="GO:0000287">
    <property type="term" value="F:magnesium ion binding"/>
    <property type="evidence" value="ECO:0007669"/>
    <property type="project" value="UniProtKB-UniRule"/>
</dbReference>
<comment type="similarity">
    <text evidence="2 9">Belongs to the polyribonucleotide nucleotidyltransferase family.</text>
</comment>
<dbReference type="GO" id="GO:0006402">
    <property type="term" value="P:mRNA catabolic process"/>
    <property type="evidence" value="ECO:0007669"/>
    <property type="project" value="UniProtKB-UniRule"/>
</dbReference>
<dbReference type="EC" id="2.7.7.8" evidence="9"/>
<dbReference type="InterPro" id="IPR036345">
    <property type="entry name" value="ExoRNase_PH_dom2_sf"/>
</dbReference>
<evidence type="ECO:0000256" key="6">
    <source>
        <dbReference type="ARBA" id="ARBA00022723"/>
    </source>
</evidence>
<dbReference type="GO" id="GO:0005829">
    <property type="term" value="C:cytosol"/>
    <property type="evidence" value="ECO:0007669"/>
    <property type="project" value="TreeGrafter"/>
</dbReference>
<dbReference type="Pfam" id="PF00013">
    <property type="entry name" value="KH_1"/>
    <property type="match status" value="1"/>
</dbReference>
<dbReference type="InterPro" id="IPR015848">
    <property type="entry name" value="PNPase_PH_RNA-bd_bac/org-type"/>
</dbReference>
<dbReference type="InterPro" id="IPR036456">
    <property type="entry name" value="PNPase_PH_RNA-bd_sf"/>
</dbReference>
<dbReference type="GO" id="GO:0006396">
    <property type="term" value="P:RNA processing"/>
    <property type="evidence" value="ECO:0007669"/>
    <property type="project" value="InterPro"/>
</dbReference>
<dbReference type="FunFam" id="3.30.1370.10:FF:000001">
    <property type="entry name" value="Polyribonucleotide nucleotidyltransferase"/>
    <property type="match status" value="1"/>
</dbReference>
<comment type="cofactor">
    <cofactor evidence="9">
        <name>Mg(2+)</name>
        <dbReference type="ChEBI" id="CHEBI:18420"/>
    </cofactor>
</comment>
<dbReference type="Pfam" id="PF03725">
    <property type="entry name" value="RNase_PH_C"/>
    <property type="match status" value="1"/>
</dbReference>
<dbReference type="SUPFAM" id="SSF54211">
    <property type="entry name" value="Ribosomal protein S5 domain 2-like"/>
    <property type="match status" value="2"/>
</dbReference>
<dbReference type="EMBL" id="LO017727">
    <property type="protein sequence ID" value="CRH07740.1"/>
    <property type="molecule type" value="Genomic_DNA"/>
</dbReference>
<dbReference type="CDD" id="cd11364">
    <property type="entry name" value="RNase_PH_PNPase_2"/>
    <property type="match status" value="1"/>
</dbReference>
<keyword evidence="6 9" id="KW-0479">Metal-binding</keyword>
<accession>A0A1S7LLJ3</accession>